<evidence type="ECO:0000313" key="3">
    <source>
        <dbReference type="Proteomes" id="UP001204144"/>
    </source>
</evidence>
<dbReference type="InterPro" id="IPR009325">
    <property type="entry name" value="DUF983"/>
</dbReference>
<dbReference type="Proteomes" id="UP001204144">
    <property type="component" value="Unassembled WGS sequence"/>
</dbReference>
<dbReference type="Pfam" id="PF06170">
    <property type="entry name" value="DUF983"/>
    <property type="match status" value="1"/>
</dbReference>
<feature type="transmembrane region" description="Helical" evidence="1">
    <location>
        <begin position="58"/>
        <end position="79"/>
    </location>
</feature>
<keyword evidence="3" id="KW-1185">Reference proteome</keyword>
<evidence type="ECO:0000256" key="1">
    <source>
        <dbReference type="SAM" id="Phobius"/>
    </source>
</evidence>
<protein>
    <submittedName>
        <fullName evidence="2">DUF983 domain-containing protein</fullName>
    </submittedName>
</protein>
<evidence type="ECO:0000313" key="2">
    <source>
        <dbReference type="EMBL" id="MCP9762831.1"/>
    </source>
</evidence>
<proteinExistence type="predicted"/>
<accession>A0AAE3KU44</accession>
<keyword evidence="1" id="KW-0812">Transmembrane</keyword>
<gene>
    <name evidence="2" type="ORF">EGI31_07665</name>
</gene>
<name>A0AAE3KU44_9BACT</name>
<keyword evidence="1" id="KW-1133">Transmembrane helix</keyword>
<keyword evidence="1" id="KW-0472">Membrane</keyword>
<dbReference type="EMBL" id="RJUF01000015">
    <property type="protein sequence ID" value="MCP9762831.1"/>
    <property type="molecule type" value="Genomic_DNA"/>
</dbReference>
<organism evidence="2 3">
    <name type="scientific">Lacihabitans soyangensis</name>
    <dbReference type="NCBI Taxonomy" id="869394"/>
    <lineage>
        <taxon>Bacteria</taxon>
        <taxon>Pseudomonadati</taxon>
        <taxon>Bacteroidota</taxon>
        <taxon>Cytophagia</taxon>
        <taxon>Cytophagales</taxon>
        <taxon>Leadbetterellaceae</taxon>
        <taxon>Lacihabitans</taxon>
    </lineage>
</organism>
<dbReference type="RefSeq" id="WP_255036606.1">
    <property type="nucleotide sequence ID" value="NZ_RJUF01000015.1"/>
</dbReference>
<dbReference type="AlphaFoldDB" id="A0AAE3KU44"/>
<reference evidence="2 3" key="1">
    <citation type="submission" date="2018-11" db="EMBL/GenBank/DDBJ databases">
        <title>Novel bacteria species description.</title>
        <authorList>
            <person name="Han J.-H."/>
        </authorList>
    </citation>
    <scope>NUCLEOTIDE SEQUENCE [LARGE SCALE GENOMIC DNA]</scope>
    <source>
        <strain evidence="2 3">KCTC23259</strain>
    </source>
</reference>
<feature type="transmembrane region" description="Helical" evidence="1">
    <location>
        <begin position="85"/>
        <end position="104"/>
    </location>
</feature>
<sequence>MGKIGSAVKMKCPRCGEGELYDRSNLFSLKGIFSMKTNCTNCGLKYEKEVGFFYGAMYISYILNIALFVTATVGYYMFFEDKYDWRYYILVYLLITFTLVRWIYRMSRSIWLMIMVSYDPEKRDIIK</sequence>
<comment type="caution">
    <text evidence="2">The sequence shown here is derived from an EMBL/GenBank/DDBJ whole genome shotgun (WGS) entry which is preliminary data.</text>
</comment>